<organism evidence="1 2">
    <name type="scientific">Longispora fulva</name>
    <dbReference type="NCBI Taxonomy" id="619741"/>
    <lineage>
        <taxon>Bacteria</taxon>
        <taxon>Bacillati</taxon>
        <taxon>Actinomycetota</taxon>
        <taxon>Actinomycetes</taxon>
        <taxon>Micromonosporales</taxon>
        <taxon>Micromonosporaceae</taxon>
        <taxon>Longispora</taxon>
    </lineage>
</organism>
<comment type="caution">
    <text evidence="1">The sequence shown here is derived from an EMBL/GenBank/DDBJ whole genome shotgun (WGS) entry which is preliminary data.</text>
</comment>
<dbReference type="Proteomes" id="UP000622552">
    <property type="component" value="Unassembled WGS sequence"/>
</dbReference>
<name>A0A8J7GSL0_9ACTN</name>
<reference evidence="1" key="1">
    <citation type="submission" date="2020-11" db="EMBL/GenBank/DDBJ databases">
        <title>Sequencing the genomes of 1000 actinobacteria strains.</title>
        <authorList>
            <person name="Klenk H.-P."/>
        </authorList>
    </citation>
    <scope>NUCLEOTIDE SEQUENCE</scope>
    <source>
        <strain evidence="1">DSM 45356</strain>
    </source>
</reference>
<accession>A0A8J7GSL0</accession>
<evidence type="ECO:0000313" key="1">
    <source>
        <dbReference type="EMBL" id="MBG6137894.1"/>
    </source>
</evidence>
<proteinExistence type="predicted"/>
<protein>
    <submittedName>
        <fullName evidence="1">Uncharacterized protein</fullName>
    </submittedName>
</protein>
<sequence length="353" mass="36999">MTDLRLRLGTVAAVAAVGALLALPTSESPRRAPAGPATVASVWPKAVTGALPAMGADGQSYTPMLFLDHENSVGSLAVEAAAPSFVLRSPGGYRELAPADRASSVDAVTATAEGLFWLRSASGGDGRVSYTVWTAARAGGPARQLTADTGSPLIYGTGYDIQVAEGQVRWASAVGEADTEIRSVPVGGGAVTRLPVPGNVVLSAWPWTVAAPGRPMELRNLATGERRPEAEVPGRQLTCSPAWCRSVTTTMDGSGDFELRRTDGTDARRIGGPDAQPLGFGPAPLDRYEVYSTPGVSNATGSALKVWLYDIGRRRAVLVESTAYGVLVRDGVLCWSTGDHESLVWHFLDLRSL</sequence>
<dbReference type="EMBL" id="JADOUF010000001">
    <property type="protein sequence ID" value="MBG6137894.1"/>
    <property type="molecule type" value="Genomic_DNA"/>
</dbReference>
<gene>
    <name evidence="1" type="ORF">IW245_004088</name>
</gene>
<evidence type="ECO:0000313" key="2">
    <source>
        <dbReference type="Proteomes" id="UP000622552"/>
    </source>
</evidence>
<dbReference type="AlphaFoldDB" id="A0A8J7GSL0"/>
<keyword evidence="2" id="KW-1185">Reference proteome</keyword>
<dbReference type="RefSeq" id="WP_197004706.1">
    <property type="nucleotide sequence ID" value="NZ_BONS01000017.1"/>
</dbReference>